<evidence type="ECO:0000259" key="8">
    <source>
        <dbReference type="PROSITE" id="PS51194"/>
    </source>
</evidence>
<evidence type="ECO:0000256" key="2">
    <source>
        <dbReference type="ARBA" id="ARBA00022741"/>
    </source>
</evidence>
<gene>
    <name evidence="9" type="ORF">PYCCODRAFT_1444207</name>
</gene>
<dbReference type="GO" id="GO:0003676">
    <property type="term" value="F:nucleic acid binding"/>
    <property type="evidence" value="ECO:0007669"/>
    <property type="project" value="InterPro"/>
</dbReference>
<evidence type="ECO:0000313" key="10">
    <source>
        <dbReference type="Proteomes" id="UP000193067"/>
    </source>
</evidence>
<evidence type="ECO:0000256" key="5">
    <source>
        <dbReference type="ARBA" id="ARBA00034808"/>
    </source>
</evidence>
<keyword evidence="3" id="KW-0067">ATP-binding</keyword>
<dbReference type="InterPro" id="IPR001650">
    <property type="entry name" value="Helicase_C-like"/>
</dbReference>
<dbReference type="EMBL" id="KZ084098">
    <property type="protein sequence ID" value="OSD04072.1"/>
    <property type="molecule type" value="Genomic_DNA"/>
</dbReference>
<dbReference type="InterPro" id="IPR011545">
    <property type="entry name" value="DEAD/DEAH_box_helicase_dom"/>
</dbReference>
<dbReference type="SUPFAM" id="SSF52540">
    <property type="entry name" value="P-loop containing nucleoside triphosphate hydrolases"/>
    <property type="match status" value="1"/>
</dbReference>
<comment type="catalytic activity">
    <reaction evidence="4">
        <text>Couples ATP hydrolysis with the unwinding of duplex DNA by translocating in the 3'-5' direction.</text>
        <dbReference type="EC" id="5.6.2.4"/>
    </reaction>
</comment>
<dbReference type="GO" id="GO:0016787">
    <property type="term" value="F:hydrolase activity"/>
    <property type="evidence" value="ECO:0007669"/>
    <property type="project" value="UniProtKB-KW"/>
</dbReference>
<feature type="domain" description="Helicase ATP-binding" evidence="7">
    <location>
        <begin position="37"/>
        <end position="192"/>
    </location>
</feature>
<dbReference type="PROSITE" id="PS51192">
    <property type="entry name" value="HELICASE_ATP_BIND_1"/>
    <property type="match status" value="1"/>
</dbReference>
<protein>
    <recommendedName>
        <fullName evidence="5">DNA 3'-5' helicase</fullName>
        <ecNumber evidence="5">5.6.2.4</ecNumber>
    </recommendedName>
</protein>
<proteinExistence type="inferred from homology"/>
<evidence type="ECO:0000256" key="4">
    <source>
        <dbReference type="ARBA" id="ARBA00034617"/>
    </source>
</evidence>
<evidence type="ECO:0000259" key="7">
    <source>
        <dbReference type="PROSITE" id="PS51192"/>
    </source>
</evidence>
<keyword evidence="10" id="KW-1185">Reference proteome</keyword>
<dbReference type="InterPro" id="IPR027417">
    <property type="entry name" value="P-loop_NTPase"/>
</dbReference>
<dbReference type="GO" id="GO:0000724">
    <property type="term" value="P:double-strand break repair via homologous recombination"/>
    <property type="evidence" value="ECO:0007669"/>
    <property type="project" value="TreeGrafter"/>
</dbReference>
<dbReference type="SMART" id="SM00490">
    <property type="entry name" value="HELICc"/>
    <property type="match status" value="1"/>
</dbReference>
<dbReference type="GO" id="GO:0005694">
    <property type="term" value="C:chromosome"/>
    <property type="evidence" value="ECO:0007669"/>
    <property type="project" value="TreeGrafter"/>
</dbReference>
<keyword evidence="2" id="KW-0547">Nucleotide-binding</keyword>
<reference evidence="9 10" key="1">
    <citation type="journal article" date="2015" name="Biotechnol. Biofuels">
        <title>Enhanced degradation of softwood versus hardwood by the white-rot fungus Pycnoporus coccineus.</title>
        <authorList>
            <person name="Couturier M."/>
            <person name="Navarro D."/>
            <person name="Chevret D."/>
            <person name="Henrissat B."/>
            <person name="Piumi F."/>
            <person name="Ruiz-Duenas F.J."/>
            <person name="Martinez A.T."/>
            <person name="Grigoriev I.V."/>
            <person name="Riley R."/>
            <person name="Lipzen A."/>
            <person name="Berrin J.G."/>
            <person name="Master E.R."/>
            <person name="Rosso M.N."/>
        </authorList>
    </citation>
    <scope>NUCLEOTIDE SEQUENCE [LARGE SCALE GENOMIC DNA]</scope>
    <source>
        <strain evidence="9 10">BRFM310</strain>
    </source>
</reference>
<dbReference type="GO" id="GO:0043138">
    <property type="term" value="F:3'-5' DNA helicase activity"/>
    <property type="evidence" value="ECO:0007669"/>
    <property type="project" value="UniProtKB-EC"/>
</dbReference>
<dbReference type="InterPro" id="IPR014001">
    <property type="entry name" value="Helicase_ATP-bd"/>
</dbReference>
<dbReference type="Pfam" id="PF00270">
    <property type="entry name" value="DEAD"/>
    <property type="match status" value="1"/>
</dbReference>
<comment type="similarity">
    <text evidence="1">Belongs to the helicase family. RecQ subfamily.</text>
</comment>
<keyword evidence="9" id="KW-0378">Hydrolase</keyword>
<dbReference type="PANTHER" id="PTHR13710:SF154">
    <property type="entry name" value="RECQ HELICASE, PUTATIVE (AFU_ORTHOLOGUE AFUA_6G14720)-RELATED"/>
    <property type="match status" value="1"/>
</dbReference>
<dbReference type="Pfam" id="PF00271">
    <property type="entry name" value="Helicase_C"/>
    <property type="match status" value="1"/>
</dbReference>
<dbReference type="GO" id="GO:0005524">
    <property type="term" value="F:ATP binding"/>
    <property type="evidence" value="ECO:0007669"/>
    <property type="project" value="UniProtKB-KW"/>
</dbReference>
<dbReference type="PROSITE" id="PS51194">
    <property type="entry name" value="HELICASE_CTER"/>
    <property type="match status" value="1"/>
</dbReference>
<dbReference type="OrthoDB" id="10261556at2759"/>
<accession>A0A1Y2IVU9</accession>
<feature type="domain" description="Helicase C-terminal" evidence="8">
    <location>
        <begin position="208"/>
        <end position="369"/>
    </location>
</feature>
<dbReference type="STRING" id="1353009.A0A1Y2IVU9"/>
<evidence type="ECO:0000256" key="3">
    <source>
        <dbReference type="ARBA" id="ARBA00022840"/>
    </source>
</evidence>
<feature type="compositionally biased region" description="Basic and acidic residues" evidence="6">
    <location>
        <begin position="344"/>
        <end position="361"/>
    </location>
</feature>
<feature type="region of interest" description="Disordered" evidence="6">
    <location>
        <begin position="344"/>
        <end position="363"/>
    </location>
</feature>
<dbReference type="AlphaFoldDB" id="A0A1Y2IVU9"/>
<evidence type="ECO:0000313" key="9">
    <source>
        <dbReference type="EMBL" id="OSD04072.1"/>
    </source>
</evidence>
<organism evidence="9 10">
    <name type="scientific">Trametes coccinea (strain BRFM310)</name>
    <name type="common">Pycnoporus coccineus</name>
    <dbReference type="NCBI Taxonomy" id="1353009"/>
    <lineage>
        <taxon>Eukaryota</taxon>
        <taxon>Fungi</taxon>
        <taxon>Dikarya</taxon>
        <taxon>Basidiomycota</taxon>
        <taxon>Agaricomycotina</taxon>
        <taxon>Agaricomycetes</taxon>
        <taxon>Polyporales</taxon>
        <taxon>Polyporaceae</taxon>
        <taxon>Trametes</taxon>
    </lineage>
</organism>
<dbReference type="EC" id="5.6.2.4" evidence="5"/>
<dbReference type="GO" id="GO:0005737">
    <property type="term" value="C:cytoplasm"/>
    <property type="evidence" value="ECO:0007669"/>
    <property type="project" value="TreeGrafter"/>
</dbReference>
<evidence type="ECO:0000256" key="1">
    <source>
        <dbReference type="ARBA" id="ARBA00005446"/>
    </source>
</evidence>
<dbReference type="Gene3D" id="3.40.50.300">
    <property type="entry name" value="P-loop containing nucleotide triphosphate hydrolases"/>
    <property type="match status" value="2"/>
</dbReference>
<evidence type="ECO:0000256" key="6">
    <source>
        <dbReference type="SAM" id="MobiDB-lite"/>
    </source>
</evidence>
<dbReference type="GO" id="GO:0009378">
    <property type="term" value="F:four-way junction helicase activity"/>
    <property type="evidence" value="ECO:0007669"/>
    <property type="project" value="TreeGrafter"/>
</dbReference>
<sequence>MSAAHEIPAIPTVAEIREWTLQHFGRRPCLWQCNVAVSLLWGNRDLVCISATCSGKTLTFWMPLLFRPDGIQVIITPLNILGEQNTLQLQQIGVKAISISGLTANANNFEVFKLKGGFAKLWRNPAFRSRLISVIWDEAHCVKSWEAFRKGYKEAGRLRNLLSGVPYYMPSAMLPEPVLDGVLSNLHVQKSRLETIRKMQHAASTFMDLVDILLPPRWKPGDRIPKFLAFFDNIKESHQAADVLQAKFPAVDRYKVLCFHSDMTASLRGEATAEYADGQLWGLYCTDSFGMWVDIADIEVVVQWRLTCDFNTLWQRLGHAARGQGREAVAVLLVEPKYFDEEREASTRRAEKRAEKRKEAVAQKAVAVSTTPHRCAPLRLLTGRRAK</sequence>
<dbReference type="PANTHER" id="PTHR13710">
    <property type="entry name" value="DNA HELICASE RECQ FAMILY MEMBER"/>
    <property type="match status" value="1"/>
</dbReference>
<name>A0A1Y2IVU9_TRAC3</name>
<dbReference type="Proteomes" id="UP000193067">
    <property type="component" value="Unassembled WGS sequence"/>
</dbReference>